<dbReference type="InterPro" id="IPR010980">
    <property type="entry name" value="Cyt_c/b562"/>
</dbReference>
<name>A0ABT1C1B1_9HYPH</name>
<dbReference type="InterPro" id="IPR002321">
    <property type="entry name" value="Cyt_c_II"/>
</dbReference>
<sequence length="142" mass="15027">MKKTLLILPLIALGATAALADPKEDREALMKERAGILRQIAPVAKGDAAFDAAAVQALLVKLDENAKRDGVDELFPEGSQGGEASPKIWEDKNGFKAEWARYADATAAAVAAAPKDQASLQSAIGPVTKECGVCHQNFRVKD</sequence>
<protein>
    <submittedName>
        <fullName evidence="7">Cytochrome c</fullName>
    </submittedName>
</protein>
<feature type="chain" id="PRO_5047018195" evidence="6">
    <location>
        <begin position="21"/>
        <end position="142"/>
    </location>
</feature>
<proteinExistence type="predicted"/>
<evidence type="ECO:0000256" key="4">
    <source>
        <dbReference type="ARBA" id="ARBA00022982"/>
    </source>
</evidence>
<keyword evidence="1" id="KW-0813">Transport</keyword>
<evidence type="ECO:0000256" key="1">
    <source>
        <dbReference type="ARBA" id="ARBA00022448"/>
    </source>
</evidence>
<dbReference type="PIRSF" id="PIRSF000027">
    <property type="entry name" value="Cytc_c_prime"/>
    <property type="match status" value="1"/>
</dbReference>
<evidence type="ECO:0000256" key="3">
    <source>
        <dbReference type="ARBA" id="ARBA00022723"/>
    </source>
</evidence>
<evidence type="ECO:0000256" key="5">
    <source>
        <dbReference type="ARBA" id="ARBA00023004"/>
    </source>
</evidence>
<accession>A0ABT1C1B1</accession>
<keyword evidence="4" id="KW-0249">Electron transport</keyword>
<gene>
    <name evidence="7" type="ORF">NGM99_02245</name>
</gene>
<dbReference type="Gene3D" id="1.20.120.10">
    <property type="entry name" value="Cytochrome c/b562"/>
    <property type="match status" value="1"/>
</dbReference>
<reference evidence="7 8" key="1">
    <citation type="submission" date="2022-06" db="EMBL/GenBank/DDBJ databases">
        <title>Mesorhizobium sp. strain RP14 Genome sequencing and assembly.</title>
        <authorList>
            <person name="Kim I."/>
        </authorList>
    </citation>
    <scope>NUCLEOTIDE SEQUENCE [LARGE SCALE GENOMIC DNA]</scope>
    <source>
        <strain evidence="8">RP14(2022)</strain>
    </source>
</reference>
<dbReference type="Proteomes" id="UP001205906">
    <property type="component" value="Unassembled WGS sequence"/>
</dbReference>
<dbReference type="EMBL" id="JAMXQS010000001">
    <property type="protein sequence ID" value="MCO6048610.1"/>
    <property type="molecule type" value="Genomic_DNA"/>
</dbReference>
<keyword evidence="8" id="KW-1185">Reference proteome</keyword>
<evidence type="ECO:0000256" key="2">
    <source>
        <dbReference type="ARBA" id="ARBA00022617"/>
    </source>
</evidence>
<evidence type="ECO:0000256" key="6">
    <source>
        <dbReference type="SAM" id="SignalP"/>
    </source>
</evidence>
<keyword evidence="5" id="KW-0408">Iron</keyword>
<comment type="caution">
    <text evidence="7">The sequence shown here is derived from an EMBL/GenBank/DDBJ whole genome shotgun (WGS) entry which is preliminary data.</text>
</comment>
<organism evidence="7 8">
    <name type="scientific">Mesorhizobium liriopis</name>
    <dbReference type="NCBI Taxonomy" id="2953882"/>
    <lineage>
        <taxon>Bacteria</taxon>
        <taxon>Pseudomonadati</taxon>
        <taxon>Pseudomonadota</taxon>
        <taxon>Alphaproteobacteria</taxon>
        <taxon>Hyphomicrobiales</taxon>
        <taxon>Phyllobacteriaceae</taxon>
        <taxon>Mesorhizobium</taxon>
    </lineage>
</organism>
<dbReference type="RefSeq" id="WP_252815502.1">
    <property type="nucleotide sequence ID" value="NZ_JAMXQS010000001.1"/>
</dbReference>
<dbReference type="Pfam" id="PF01322">
    <property type="entry name" value="Cytochrom_C_2"/>
    <property type="match status" value="1"/>
</dbReference>
<evidence type="ECO:0000313" key="7">
    <source>
        <dbReference type="EMBL" id="MCO6048610.1"/>
    </source>
</evidence>
<dbReference type="SUPFAM" id="SSF47175">
    <property type="entry name" value="Cytochromes"/>
    <property type="match status" value="1"/>
</dbReference>
<feature type="signal peptide" evidence="6">
    <location>
        <begin position="1"/>
        <end position="20"/>
    </location>
</feature>
<keyword evidence="3" id="KW-0479">Metal-binding</keyword>
<keyword evidence="2" id="KW-0349">Heme</keyword>
<dbReference type="PROSITE" id="PS51009">
    <property type="entry name" value="CYTCII"/>
    <property type="match status" value="1"/>
</dbReference>
<keyword evidence="6" id="KW-0732">Signal</keyword>
<dbReference type="InterPro" id="IPR012127">
    <property type="entry name" value="Cyt_c_prime"/>
</dbReference>
<evidence type="ECO:0000313" key="8">
    <source>
        <dbReference type="Proteomes" id="UP001205906"/>
    </source>
</evidence>